<dbReference type="OrthoDB" id="1883418at2759"/>
<feature type="transmembrane region" description="Helical" evidence="2">
    <location>
        <begin position="748"/>
        <end position="767"/>
    </location>
</feature>
<feature type="compositionally biased region" description="Low complexity" evidence="1">
    <location>
        <begin position="1054"/>
        <end position="1064"/>
    </location>
</feature>
<dbReference type="SUPFAM" id="SSF81442">
    <property type="entry name" value="Cytochrome c oxidase subunit I-like"/>
    <property type="match status" value="1"/>
</dbReference>
<feature type="transmembrane region" description="Helical" evidence="2">
    <location>
        <begin position="173"/>
        <end position="192"/>
    </location>
</feature>
<dbReference type="Proteomes" id="UP000516437">
    <property type="component" value="Chromosome 3"/>
</dbReference>
<dbReference type="PANTHER" id="PTHR34211">
    <property type="entry name" value="CALCINEURIN-LIKE METALLO-PHOSPHOESTERASE SUPERFAMILY PROTEIN"/>
    <property type="match status" value="1"/>
</dbReference>
<accession>A0A6A1W597</accession>
<feature type="transmembrane region" description="Helical" evidence="2">
    <location>
        <begin position="779"/>
        <end position="800"/>
    </location>
</feature>
<feature type="transmembrane region" description="Helical" evidence="2">
    <location>
        <begin position="105"/>
        <end position="121"/>
    </location>
</feature>
<dbReference type="SUPFAM" id="SSF56300">
    <property type="entry name" value="Metallo-dependent phosphatases"/>
    <property type="match status" value="1"/>
</dbReference>
<name>A0A6A1W597_9ROSI</name>
<sequence length="1071" mass="123980">METQKMMKRVRTGFLKAFRPDRMERIRTILMRLGMLRDTYPSEPEFSRHAIVVAFLSCGFFISFDIMRTFHDDNSIVWWPMHICLFGFFYFFLQPLIGKPSYSNLNKWYVSWLLVAAVYHLPSSQSMGVYMRMNLSLFLTTSVSSILCLLVFHTIFDGLRYIFSCKARKWPDVWTILQLSCFVSIACCVFLSHCGERPLEQRNFKDQVCSSWLAPVESASYFYFPLLYMWDNYGRMYILYGVAGTGSPEGSSEEIHRVYSLWATFIGLYIANYLAERSSASSEEYKKKIKQKPHFLDMVPWYSGTSADLYKTVFDLVVSVNVFLGRFDMRILQAAMNLVQGQPTNKRKGQDGVQQGDFLYEVFSEKKELWFDFMADTGDGGNSTYTVARLLAQPDIRFTDRKLTLKRGELLLIGGDIAYPNPSQLTYNRRLFLPFEYALQQPLLSEQDHMAVNKPEVPPGVSEPKRDKRRQKESKKQVKPYEGPRCFIIPGNHDWFDGLHTFLKNICHKSWLGGWFMPQRKSYFALKLPKGWWVFGLDLALQGDIDVYQFEFFSKLARKRVGKKDSVIIMTHQPDWLLEWYENNESENNVSDLINDILKERCKLRIAGDIHHYMHHSAIAAKPNESDEQPPLAFPQHLLVNGCGGAYVHPTHVFSDFKKSHGVSYKLEKAYPSFRRSRKLAVRNIWNFRKQNWQFDFIGGIIYFVLVFSMLPQCELDHIFQADSVSGFWWSCFGTVGNAFIYMLERSYVSLGGAALLAIVAIAFAPYKGSWKSRVTIGILHVSAHLTAALFLMLVLELGVEMLVRHKLLATSGTFYSQLFSGILQKKLFNCPSSWSITGALSSVIWGQNLYQDTDSPHSGYHSLYRWYQSAESRHFPLPYARARIERWTFGLYPACIKYLMAAFDVPELMAVTRVNICKDGMESISRGHLAFTLSSISWLYLMCRSYLYICINWFNLHYDEAFSSLRIADYKAFTRFHIKSNGDLEVFTLAVDKVPEEWQVDPEWQRESLDPKQLSHDRKFPSKWRAAAPYQDPLDTVRIIDQFVIRQKDKPSSSETKPSSSETESSESEE</sequence>
<keyword evidence="2" id="KW-0812">Transmembrane</keyword>
<feature type="region of interest" description="Disordered" evidence="1">
    <location>
        <begin position="449"/>
        <end position="479"/>
    </location>
</feature>
<dbReference type="Gene3D" id="3.60.21.10">
    <property type="match status" value="1"/>
</dbReference>
<dbReference type="PANTHER" id="PTHR34211:SF3">
    <property type="entry name" value="CALCINEURIN-LIKE METALLO-PHOSPHOESTERASE SUPERFAMILY PROTEIN"/>
    <property type="match status" value="1"/>
</dbReference>
<dbReference type="InterPro" id="IPR029052">
    <property type="entry name" value="Metallo-depent_PP-like"/>
</dbReference>
<evidence type="ECO:0000256" key="2">
    <source>
        <dbReference type="SAM" id="Phobius"/>
    </source>
</evidence>
<keyword evidence="2" id="KW-0472">Membrane</keyword>
<keyword evidence="2" id="KW-1133">Transmembrane helix</keyword>
<dbReference type="AlphaFoldDB" id="A0A6A1W597"/>
<gene>
    <name evidence="3" type="ORF">CJ030_MR3G009841</name>
</gene>
<feature type="transmembrane region" description="Helical" evidence="2">
    <location>
        <begin position="133"/>
        <end position="152"/>
    </location>
</feature>
<dbReference type="InterPro" id="IPR036927">
    <property type="entry name" value="Cyt_c_oxase-like_su1_sf"/>
</dbReference>
<feature type="transmembrane region" description="Helical" evidence="2">
    <location>
        <begin position="693"/>
        <end position="712"/>
    </location>
</feature>
<reference evidence="3 4" key="1">
    <citation type="journal article" date="2019" name="Plant Biotechnol. J.">
        <title>The red bayberry genome and genetic basis of sex determination.</title>
        <authorList>
            <person name="Jia H.M."/>
            <person name="Jia H.J."/>
            <person name="Cai Q.L."/>
            <person name="Wang Y."/>
            <person name="Zhao H.B."/>
            <person name="Yang W.F."/>
            <person name="Wang G.Y."/>
            <person name="Li Y.H."/>
            <person name="Zhan D.L."/>
            <person name="Shen Y.T."/>
            <person name="Niu Q.F."/>
            <person name="Chang L."/>
            <person name="Qiu J."/>
            <person name="Zhao L."/>
            <person name="Xie H.B."/>
            <person name="Fu W.Y."/>
            <person name="Jin J."/>
            <person name="Li X.W."/>
            <person name="Jiao Y."/>
            <person name="Zhou C.C."/>
            <person name="Tu T."/>
            <person name="Chai C.Y."/>
            <person name="Gao J.L."/>
            <person name="Fan L.J."/>
            <person name="van de Weg E."/>
            <person name="Wang J.Y."/>
            <person name="Gao Z.S."/>
        </authorList>
    </citation>
    <scope>NUCLEOTIDE SEQUENCE [LARGE SCALE GENOMIC DNA]</scope>
    <source>
        <tissue evidence="3">Leaves</tissue>
    </source>
</reference>
<evidence type="ECO:0000313" key="3">
    <source>
        <dbReference type="EMBL" id="KAB1220381.1"/>
    </source>
</evidence>
<feature type="transmembrane region" description="Helical" evidence="2">
    <location>
        <begin position="724"/>
        <end position="741"/>
    </location>
</feature>
<protein>
    <submittedName>
        <fullName evidence="3">Uncharacterized protein</fullName>
    </submittedName>
</protein>
<feature type="transmembrane region" description="Helical" evidence="2">
    <location>
        <begin position="76"/>
        <end position="93"/>
    </location>
</feature>
<evidence type="ECO:0000256" key="1">
    <source>
        <dbReference type="SAM" id="MobiDB-lite"/>
    </source>
</evidence>
<comment type="caution">
    <text evidence="3">The sequence shown here is derived from an EMBL/GenBank/DDBJ whole genome shotgun (WGS) entry which is preliminary data.</text>
</comment>
<proteinExistence type="predicted"/>
<feature type="region of interest" description="Disordered" evidence="1">
    <location>
        <begin position="1046"/>
        <end position="1071"/>
    </location>
</feature>
<dbReference type="EMBL" id="RXIC02000021">
    <property type="protein sequence ID" value="KAB1220381.1"/>
    <property type="molecule type" value="Genomic_DNA"/>
</dbReference>
<organism evidence="3 4">
    <name type="scientific">Morella rubra</name>
    <name type="common">Chinese bayberry</name>
    <dbReference type="NCBI Taxonomy" id="262757"/>
    <lineage>
        <taxon>Eukaryota</taxon>
        <taxon>Viridiplantae</taxon>
        <taxon>Streptophyta</taxon>
        <taxon>Embryophyta</taxon>
        <taxon>Tracheophyta</taxon>
        <taxon>Spermatophyta</taxon>
        <taxon>Magnoliopsida</taxon>
        <taxon>eudicotyledons</taxon>
        <taxon>Gunneridae</taxon>
        <taxon>Pentapetalae</taxon>
        <taxon>rosids</taxon>
        <taxon>fabids</taxon>
        <taxon>Fagales</taxon>
        <taxon>Myricaceae</taxon>
        <taxon>Morella</taxon>
    </lineage>
</organism>
<keyword evidence="4" id="KW-1185">Reference proteome</keyword>
<evidence type="ECO:0000313" key="4">
    <source>
        <dbReference type="Proteomes" id="UP000516437"/>
    </source>
</evidence>
<feature type="transmembrane region" description="Helical" evidence="2">
    <location>
        <begin position="212"/>
        <end position="230"/>
    </location>
</feature>